<organism evidence="9 10">
    <name type="scientific">Pelagicoccus albus</name>
    <dbReference type="NCBI Taxonomy" id="415222"/>
    <lineage>
        <taxon>Bacteria</taxon>
        <taxon>Pseudomonadati</taxon>
        <taxon>Verrucomicrobiota</taxon>
        <taxon>Opitutia</taxon>
        <taxon>Puniceicoccales</taxon>
        <taxon>Pelagicoccaceae</taxon>
        <taxon>Pelagicoccus</taxon>
    </lineage>
</organism>
<dbReference type="PANTHER" id="PTHR30576:SF0">
    <property type="entry name" value="UNDECAPRENYL-PHOSPHATE N-ACETYLGALACTOSAMINYL 1-PHOSPHATE TRANSFERASE-RELATED"/>
    <property type="match status" value="1"/>
</dbReference>
<feature type="transmembrane region" description="Helical" evidence="7">
    <location>
        <begin position="279"/>
        <end position="300"/>
    </location>
</feature>
<evidence type="ECO:0000256" key="5">
    <source>
        <dbReference type="ARBA" id="ARBA00022989"/>
    </source>
</evidence>
<feature type="transmembrane region" description="Helical" evidence="7">
    <location>
        <begin position="44"/>
        <end position="62"/>
    </location>
</feature>
<evidence type="ECO:0000259" key="8">
    <source>
        <dbReference type="Pfam" id="PF02397"/>
    </source>
</evidence>
<evidence type="ECO:0000256" key="3">
    <source>
        <dbReference type="ARBA" id="ARBA00022679"/>
    </source>
</evidence>
<dbReference type="RefSeq" id="WP_185661970.1">
    <property type="nucleotide sequence ID" value="NZ_CAWPOO010000013.1"/>
</dbReference>
<dbReference type="Pfam" id="PF02397">
    <property type="entry name" value="Bac_transf"/>
    <property type="match status" value="1"/>
</dbReference>
<proteinExistence type="inferred from homology"/>
<dbReference type="InterPro" id="IPR017475">
    <property type="entry name" value="EPS_sugar_tfrase"/>
</dbReference>
<gene>
    <name evidence="9" type="ORF">H5P27_18825</name>
</gene>
<evidence type="ECO:0000313" key="10">
    <source>
        <dbReference type="Proteomes" id="UP000526501"/>
    </source>
</evidence>
<keyword evidence="4 7" id="KW-0812">Transmembrane</keyword>
<keyword evidence="10" id="KW-1185">Reference proteome</keyword>
<keyword evidence="3 9" id="KW-0808">Transferase</keyword>
<dbReference type="AlphaFoldDB" id="A0A7X1B9M6"/>
<comment type="similarity">
    <text evidence="2">Belongs to the bacterial sugar transferase family.</text>
</comment>
<dbReference type="PANTHER" id="PTHR30576">
    <property type="entry name" value="COLANIC BIOSYNTHESIS UDP-GLUCOSE LIPID CARRIER TRANSFERASE"/>
    <property type="match status" value="1"/>
</dbReference>
<dbReference type="InterPro" id="IPR003362">
    <property type="entry name" value="Bact_transf"/>
</dbReference>
<dbReference type="GO" id="GO:0016020">
    <property type="term" value="C:membrane"/>
    <property type="evidence" value="ECO:0007669"/>
    <property type="project" value="UniProtKB-SubCell"/>
</dbReference>
<dbReference type="EMBL" id="JACHVC010000013">
    <property type="protein sequence ID" value="MBC2608116.1"/>
    <property type="molecule type" value="Genomic_DNA"/>
</dbReference>
<dbReference type="Gene3D" id="3.40.50.720">
    <property type="entry name" value="NAD(P)-binding Rossmann-like Domain"/>
    <property type="match status" value="1"/>
</dbReference>
<evidence type="ECO:0000313" key="9">
    <source>
        <dbReference type="EMBL" id="MBC2608116.1"/>
    </source>
</evidence>
<comment type="subcellular location">
    <subcellularLocation>
        <location evidence="1">Membrane</location>
        <topology evidence="1">Multi-pass membrane protein</topology>
    </subcellularLocation>
</comment>
<evidence type="ECO:0000256" key="4">
    <source>
        <dbReference type="ARBA" id="ARBA00022692"/>
    </source>
</evidence>
<evidence type="ECO:0000256" key="7">
    <source>
        <dbReference type="SAM" id="Phobius"/>
    </source>
</evidence>
<sequence>MLKNRQEGILNLHGLWQAACLLILFLVTREVFEMSGYRIRLDYLSLYLASIVIGSIASVRILKRYAEHFLELGWTRTFQLSFQQLIRVMLLQLAVVFALKDVEISRAFLGTYFIVSFLALFTMNKILPKHLCRLSFKTQVIPTIIVGSTKSLKSLDNWITNKTNYGIELVGYVSEDNCPPKKEQPIPCLGTIDSLEETLNEHRISQVVVIDRALSSEAAKKAMSISQKAGCRVRIYNNWQADFQQRIMVEHEGDYTFLTYEDEPLENPINRMVKRGFDIAVSLPIVAFVLPPLTLFVWAFQRKQSPGPIFYAQPHTGMTKRTFHIIKYRTMHVSDENQKNVAKQATKGDSRIYAFGAILRKTSLDELPQFINVLLGEMSVSGPRPHLIDHDREFSEKLQVYYTRHFVKPGITGLAQSLGFRGEINEPEHLKERIAYDIKYINTWSFMLDLKIMLRTAKAVVFPPKSAY</sequence>
<dbReference type="Pfam" id="PF13727">
    <property type="entry name" value="CoA_binding_3"/>
    <property type="match status" value="1"/>
</dbReference>
<feature type="transmembrane region" description="Helical" evidence="7">
    <location>
        <begin position="12"/>
        <end position="32"/>
    </location>
</feature>
<reference evidence="9 10" key="1">
    <citation type="submission" date="2020-07" db="EMBL/GenBank/DDBJ databases">
        <authorList>
            <person name="Feng X."/>
        </authorList>
    </citation>
    <scope>NUCLEOTIDE SEQUENCE [LARGE SCALE GENOMIC DNA]</scope>
    <source>
        <strain evidence="9 10">JCM23202</strain>
    </source>
</reference>
<feature type="domain" description="Bacterial sugar transferase" evidence="8">
    <location>
        <begin position="274"/>
        <end position="461"/>
    </location>
</feature>
<keyword evidence="5 7" id="KW-1133">Transmembrane helix</keyword>
<evidence type="ECO:0000256" key="1">
    <source>
        <dbReference type="ARBA" id="ARBA00004141"/>
    </source>
</evidence>
<dbReference type="Proteomes" id="UP000526501">
    <property type="component" value="Unassembled WGS sequence"/>
</dbReference>
<protein>
    <submittedName>
        <fullName evidence="9">Sugar transferase</fullName>
    </submittedName>
</protein>
<evidence type="ECO:0000256" key="6">
    <source>
        <dbReference type="ARBA" id="ARBA00023136"/>
    </source>
</evidence>
<keyword evidence="6 7" id="KW-0472">Membrane</keyword>
<evidence type="ECO:0000256" key="2">
    <source>
        <dbReference type="ARBA" id="ARBA00006464"/>
    </source>
</evidence>
<accession>A0A7X1B9M6</accession>
<comment type="caution">
    <text evidence="9">The sequence shown here is derived from an EMBL/GenBank/DDBJ whole genome shotgun (WGS) entry which is preliminary data.</text>
</comment>
<dbReference type="GO" id="GO:0016780">
    <property type="term" value="F:phosphotransferase activity, for other substituted phosphate groups"/>
    <property type="evidence" value="ECO:0007669"/>
    <property type="project" value="TreeGrafter"/>
</dbReference>
<dbReference type="NCBIfam" id="TIGR03025">
    <property type="entry name" value="EPS_sugtrans"/>
    <property type="match status" value="1"/>
</dbReference>
<name>A0A7X1B9M6_9BACT</name>